<sequence length="166" mass="18100">MKPQDGDPQGHILCPERSPGSPTAVCVGEDIAEVSMPKAKVSTEIGEPAVRVLLARRGIGVDQQTSWTSGGADRVSSKQVYRILRASGQSMAACVQAEWSNVHASRGCVRNQCMHVLLNLPVVSLHFLKRVVEPHRQEVAAGRDSWRETLFRMPGQSADPEAPFMD</sequence>
<evidence type="ECO:0000313" key="1">
    <source>
        <dbReference type="EMBL" id="KAL3959217.1"/>
    </source>
</evidence>
<dbReference type="Proteomes" id="UP001638806">
    <property type="component" value="Unassembled WGS sequence"/>
</dbReference>
<accession>A0ACC4DT23</accession>
<protein>
    <submittedName>
        <fullName evidence="1">Uncharacterized protein</fullName>
    </submittedName>
</protein>
<comment type="caution">
    <text evidence="1">The sequence shown here is derived from an EMBL/GenBank/DDBJ whole genome shotgun (WGS) entry which is preliminary data.</text>
</comment>
<organism evidence="1 2">
    <name type="scientific">Purpureocillium lilacinum</name>
    <name type="common">Paecilomyces lilacinus</name>
    <dbReference type="NCBI Taxonomy" id="33203"/>
    <lineage>
        <taxon>Eukaryota</taxon>
        <taxon>Fungi</taxon>
        <taxon>Dikarya</taxon>
        <taxon>Ascomycota</taxon>
        <taxon>Pezizomycotina</taxon>
        <taxon>Sordariomycetes</taxon>
        <taxon>Hypocreomycetidae</taxon>
        <taxon>Hypocreales</taxon>
        <taxon>Ophiocordycipitaceae</taxon>
        <taxon>Purpureocillium</taxon>
    </lineage>
</organism>
<dbReference type="EMBL" id="JBGNUJ010000006">
    <property type="protein sequence ID" value="KAL3959217.1"/>
    <property type="molecule type" value="Genomic_DNA"/>
</dbReference>
<keyword evidence="2" id="KW-1185">Reference proteome</keyword>
<proteinExistence type="predicted"/>
<evidence type="ECO:0000313" key="2">
    <source>
        <dbReference type="Proteomes" id="UP001638806"/>
    </source>
</evidence>
<gene>
    <name evidence="1" type="ORF">ACCO45_007379</name>
</gene>
<name>A0ACC4DT23_PURLI</name>
<reference evidence="1" key="1">
    <citation type="submission" date="2024-12" db="EMBL/GenBank/DDBJ databases">
        <title>Comparative genomics and development of molecular markers within Purpureocillium lilacinum and among Purpureocillium species.</title>
        <authorList>
            <person name="Yeh Z.-Y."/>
            <person name="Ni N.-T."/>
            <person name="Lo P.-H."/>
            <person name="Mushyakhwo K."/>
            <person name="Lin C.-F."/>
            <person name="Nai Y.-S."/>
        </authorList>
    </citation>
    <scope>NUCLEOTIDE SEQUENCE</scope>
    <source>
        <strain evidence="1">NCHU-NPUST-175</strain>
    </source>
</reference>